<name>A0A2S7MYL9_9BACI</name>
<dbReference type="Pfam" id="PF07885">
    <property type="entry name" value="Ion_trans_2"/>
    <property type="match status" value="1"/>
</dbReference>
<feature type="transmembrane region" description="Helical" evidence="1">
    <location>
        <begin position="61"/>
        <end position="80"/>
    </location>
</feature>
<keyword evidence="1" id="KW-1133">Transmembrane helix</keyword>
<dbReference type="OrthoDB" id="9813518at2"/>
<evidence type="ECO:0000313" key="4">
    <source>
        <dbReference type="Proteomes" id="UP000239663"/>
    </source>
</evidence>
<dbReference type="InterPro" id="IPR013099">
    <property type="entry name" value="K_chnl_dom"/>
</dbReference>
<accession>A0A2S7MYL9</accession>
<keyword evidence="1" id="KW-0812">Transmembrane</keyword>
<dbReference type="AlphaFoldDB" id="A0A2S7MYL9"/>
<sequence length="124" mass="13696">MSLKGLLLPTEKGERISLEHLYWIITVYFIFLIGFGLLYVLMDLKFGSVIHLNGLPVMGGFFAKLASSLYFSTMTLLSVGYGDMVPVGIGRWIASIEALIGYALPAAFVVRTAIDFENVKNDLN</sequence>
<keyword evidence="1" id="KW-0472">Membrane</keyword>
<reference evidence="3 4" key="1">
    <citation type="submission" date="2017-12" db="EMBL/GenBank/DDBJ databases">
        <title>Taxonomic description and draft genome of Pradoshia cofamensis Gen. nov., sp. nov., a thermotolerant bacillale isolated from anterior gut of earthworm Eisenia fetida.</title>
        <authorList>
            <person name="Saha T."/>
            <person name="Chakraborty R."/>
        </authorList>
    </citation>
    <scope>NUCLEOTIDE SEQUENCE [LARGE SCALE GENOMIC DNA]</scope>
    <source>
        <strain evidence="3 4">EAG3</strain>
    </source>
</reference>
<feature type="transmembrane region" description="Helical" evidence="1">
    <location>
        <begin position="21"/>
        <end position="41"/>
    </location>
</feature>
<comment type="caution">
    <text evidence="3">The sequence shown here is derived from an EMBL/GenBank/DDBJ whole genome shotgun (WGS) entry which is preliminary data.</text>
</comment>
<evidence type="ECO:0000259" key="2">
    <source>
        <dbReference type="Pfam" id="PF07885"/>
    </source>
</evidence>
<evidence type="ECO:0000313" key="3">
    <source>
        <dbReference type="EMBL" id="PQD94866.1"/>
    </source>
</evidence>
<feature type="domain" description="Potassium channel" evidence="2">
    <location>
        <begin position="67"/>
        <end position="113"/>
    </location>
</feature>
<gene>
    <name evidence="3" type="ORF">CYL18_12215</name>
</gene>
<dbReference type="SUPFAM" id="SSF81324">
    <property type="entry name" value="Voltage-gated potassium channels"/>
    <property type="match status" value="1"/>
</dbReference>
<feature type="transmembrane region" description="Helical" evidence="1">
    <location>
        <begin position="92"/>
        <end position="114"/>
    </location>
</feature>
<keyword evidence="4" id="KW-1185">Reference proteome</keyword>
<organism evidence="3 4">
    <name type="scientific">Pradoshia eiseniae</name>
    <dbReference type="NCBI Taxonomy" id="2064768"/>
    <lineage>
        <taxon>Bacteria</taxon>
        <taxon>Bacillati</taxon>
        <taxon>Bacillota</taxon>
        <taxon>Bacilli</taxon>
        <taxon>Bacillales</taxon>
        <taxon>Bacillaceae</taxon>
        <taxon>Pradoshia</taxon>
    </lineage>
</organism>
<dbReference type="EMBL" id="PKOZ01000007">
    <property type="protein sequence ID" value="PQD94866.1"/>
    <property type="molecule type" value="Genomic_DNA"/>
</dbReference>
<proteinExistence type="predicted"/>
<evidence type="ECO:0000256" key="1">
    <source>
        <dbReference type="SAM" id="Phobius"/>
    </source>
</evidence>
<dbReference type="Gene3D" id="1.10.287.70">
    <property type="match status" value="1"/>
</dbReference>
<protein>
    <submittedName>
        <fullName evidence="3">Transporter</fullName>
    </submittedName>
</protein>
<dbReference type="Proteomes" id="UP000239663">
    <property type="component" value="Unassembled WGS sequence"/>
</dbReference>